<evidence type="ECO:0000313" key="1">
    <source>
        <dbReference type="EMBL" id="CAD9333433.1"/>
    </source>
</evidence>
<dbReference type="AlphaFoldDB" id="A0A7S2EG79"/>
<proteinExistence type="predicted"/>
<protein>
    <recommendedName>
        <fullName evidence="2">Stc1 domain-containing protein</fullName>
    </recommendedName>
</protein>
<sequence length="537" mass="61410">MDSVVVPPQKKQKVEHYKPKERKCTSCEDTKTRYEFSKKQWNKGPDKSRCTACISKENPLQDDQKQTKAIAEKETHEHNEKIECTLCKKLKARNEFSWRQLQKGTNKCSSCILKAECFACETIKPKTEFHRREISPNNVNLYRCKECVDGGAPELRKCSTCQEVKPANDSFSPKDSKCTLCLAVEREALKEKYDKANCMVCGLKQQRTEMSVVVSLSGRDPRRWKYVCQNDETCSEKILGTAEEIIAIRQEEELDDRLREGAECIQKALEIRKKTGCVAYNFAGTYDVICDNLEEEPHPFLSEAPSKESLMGVYDIIFHSRTCYNGRRERTSRGTLILSDRGGRGMINGSETLGLFNVSVDIDSMTADDCEDIFLTTFNLEAQPRSPQGDELNSDDIKWAADIKDLDTSGIYYDSDSMDELEDSISGELLVIDEPIDLPWLVLEGEDISDRCTIEEAEEFLQRPDYSESWLCQDHSPLPSLDALAAQHIHEYVTWRPDPIFSFEPGDVWLRIKWPEPYGLSIDLDLAVYIIARKRKT</sequence>
<gene>
    <name evidence="1" type="ORF">DBRI1063_LOCUS12806</name>
</gene>
<dbReference type="EMBL" id="HBGN01020094">
    <property type="protein sequence ID" value="CAD9333433.1"/>
    <property type="molecule type" value="Transcribed_RNA"/>
</dbReference>
<evidence type="ECO:0008006" key="2">
    <source>
        <dbReference type="Google" id="ProtNLM"/>
    </source>
</evidence>
<accession>A0A7S2EG79</accession>
<organism evidence="1">
    <name type="scientific">Ditylum brightwellii</name>
    <dbReference type="NCBI Taxonomy" id="49249"/>
    <lineage>
        <taxon>Eukaryota</taxon>
        <taxon>Sar</taxon>
        <taxon>Stramenopiles</taxon>
        <taxon>Ochrophyta</taxon>
        <taxon>Bacillariophyta</taxon>
        <taxon>Mediophyceae</taxon>
        <taxon>Lithodesmiophycidae</taxon>
        <taxon>Lithodesmiales</taxon>
        <taxon>Lithodesmiaceae</taxon>
        <taxon>Ditylum</taxon>
    </lineage>
</organism>
<reference evidence="1" key="1">
    <citation type="submission" date="2021-01" db="EMBL/GenBank/DDBJ databases">
        <authorList>
            <person name="Corre E."/>
            <person name="Pelletier E."/>
            <person name="Niang G."/>
            <person name="Scheremetjew M."/>
            <person name="Finn R."/>
            <person name="Kale V."/>
            <person name="Holt S."/>
            <person name="Cochrane G."/>
            <person name="Meng A."/>
            <person name="Brown T."/>
            <person name="Cohen L."/>
        </authorList>
    </citation>
    <scope>NUCLEOTIDE SEQUENCE</scope>
    <source>
        <strain evidence="1">Pop2</strain>
    </source>
</reference>
<name>A0A7S2EG79_9STRA</name>